<feature type="transmembrane region" description="Helical" evidence="2">
    <location>
        <begin position="135"/>
        <end position="154"/>
    </location>
</feature>
<evidence type="ECO:0000313" key="3">
    <source>
        <dbReference type="EMBL" id="MDU0113275.1"/>
    </source>
</evidence>
<evidence type="ECO:0000256" key="2">
    <source>
        <dbReference type="SAM" id="Phobius"/>
    </source>
</evidence>
<dbReference type="EMBL" id="JAWCUA010000007">
    <property type="protein sequence ID" value="MDU0113275.1"/>
    <property type="molecule type" value="Genomic_DNA"/>
</dbReference>
<evidence type="ECO:0000256" key="1">
    <source>
        <dbReference type="SAM" id="Coils"/>
    </source>
</evidence>
<reference evidence="3 4" key="1">
    <citation type="submission" date="2023-10" db="EMBL/GenBank/DDBJ databases">
        <title>Psychrosphaera aquimaarina strain SW33 isolated from seawater.</title>
        <authorList>
            <person name="Bayburt H."/>
            <person name="Kim J.M."/>
            <person name="Choi B.J."/>
            <person name="Jeon C.O."/>
        </authorList>
    </citation>
    <scope>NUCLEOTIDE SEQUENCE [LARGE SCALE GENOMIC DNA]</scope>
    <source>
        <strain evidence="3 4">KCTC 52743</strain>
    </source>
</reference>
<organism evidence="3 4">
    <name type="scientific">Psychrosphaera aquimarina</name>
    <dbReference type="NCBI Taxonomy" id="2044854"/>
    <lineage>
        <taxon>Bacteria</taxon>
        <taxon>Pseudomonadati</taxon>
        <taxon>Pseudomonadota</taxon>
        <taxon>Gammaproteobacteria</taxon>
        <taxon>Alteromonadales</taxon>
        <taxon>Pseudoalteromonadaceae</taxon>
        <taxon>Psychrosphaera</taxon>
    </lineage>
</organism>
<protein>
    <submittedName>
        <fullName evidence="3">Uncharacterized protein</fullName>
    </submittedName>
</protein>
<feature type="transmembrane region" description="Helical" evidence="2">
    <location>
        <begin position="160"/>
        <end position="180"/>
    </location>
</feature>
<keyword evidence="2" id="KW-0812">Transmembrane</keyword>
<accession>A0ABU3R0R8</accession>
<feature type="coiled-coil region" evidence="1">
    <location>
        <begin position="57"/>
        <end position="84"/>
    </location>
</feature>
<keyword evidence="2" id="KW-1133">Transmembrane helix</keyword>
<keyword evidence="2" id="KW-0472">Membrane</keyword>
<evidence type="ECO:0000313" key="4">
    <source>
        <dbReference type="Proteomes" id="UP001257914"/>
    </source>
</evidence>
<name>A0ABU3R0R8_9GAMM</name>
<keyword evidence="1" id="KW-0175">Coiled coil</keyword>
<dbReference type="RefSeq" id="WP_315946890.1">
    <property type="nucleotide sequence ID" value="NZ_JAWCUA010000007.1"/>
</dbReference>
<keyword evidence="4" id="KW-1185">Reference proteome</keyword>
<sequence>MDPKEDLQNGFIDILYFIKNNVDFFESDGDINLRHQVNNFPIFLSKSLINAPILKRLELVESVANRAEEICNKIEKENESWKGDFDEREIRIKGMEDRLKKAEAGFNFVGLVKAFVGMAYDKKQDLIKVKDVTNAWKQISIAVPIISSIVIGIWQPSEWWYLLPIFTSLMLSLYFFRVSLLEEKSIKSQLAQIELRRSLCQFIQEYAEYSSEIKDKDHNPLQKFEDLIFSGIVMKDEQIPSTFDGMDQINKMLKNIGKGNG</sequence>
<dbReference type="Proteomes" id="UP001257914">
    <property type="component" value="Unassembled WGS sequence"/>
</dbReference>
<comment type="caution">
    <text evidence="3">The sequence shown here is derived from an EMBL/GenBank/DDBJ whole genome shotgun (WGS) entry which is preliminary data.</text>
</comment>
<gene>
    <name evidence="3" type="ORF">RT723_09765</name>
</gene>
<proteinExistence type="predicted"/>